<dbReference type="OrthoDB" id="5946976at2759"/>
<feature type="domain" description="Beta-lactamase-related" evidence="4">
    <location>
        <begin position="89"/>
        <end position="392"/>
    </location>
</feature>
<proteinExistence type="inferred from homology"/>
<dbReference type="Gene3D" id="3.40.710.10">
    <property type="entry name" value="DD-peptidase/beta-lactamase superfamily"/>
    <property type="match status" value="1"/>
</dbReference>
<evidence type="ECO:0000259" key="4">
    <source>
        <dbReference type="Pfam" id="PF00144"/>
    </source>
</evidence>
<evidence type="ECO:0000256" key="1">
    <source>
        <dbReference type="ARBA" id="ARBA00038473"/>
    </source>
</evidence>
<evidence type="ECO:0000313" key="6">
    <source>
        <dbReference type="EMBL" id="KJY00709.1"/>
    </source>
</evidence>
<evidence type="ECO:0000259" key="5">
    <source>
        <dbReference type="Pfam" id="PF26335"/>
    </source>
</evidence>
<comment type="similarity">
    <text evidence="1">Belongs to the beta-lactamase family.</text>
</comment>
<gene>
    <name evidence="6" type="ORF">TI39_contig315g00020</name>
</gene>
<dbReference type="Pfam" id="PF00144">
    <property type="entry name" value="Beta-lactamase"/>
    <property type="match status" value="1"/>
</dbReference>
<dbReference type="EMBL" id="LAFY01000307">
    <property type="protein sequence ID" value="KJY00709.1"/>
    <property type="molecule type" value="Genomic_DNA"/>
</dbReference>
<dbReference type="Pfam" id="PF26335">
    <property type="entry name" value="ARB_00930_C"/>
    <property type="match status" value="1"/>
</dbReference>
<organism evidence="6 7">
    <name type="scientific">Zymoseptoria brevis</name>
    <dbReference type="NCBI Taxonomy" id="1047168"/>
    <lineage>
        <taxon>Eukaryota</taxon>
        <taxon>Fungi</taxon>
        <taxon>Dikarya</taxon>
        <taxon>Ascomycota</taxon>
        <taxon>Pezizomycotina</taxon>
        <taxon>Dothideomycetes</taxon>
        <taxon>Dothideomycetidae</taxon>
        <taxon>Mycosphaerellales</taxon>
        <taxon>Mycosphaerellaceae</taxon>
        <taxon>Zymoseptoria</taxon>
    </lineage>
</organism>
<dbReference type="SUPFAM" id="SSF56601">
    <property type="entry name" value="beta-lactamase/transpeptidase-like"/>
    <property type="match status" value="1"/>
</dbReference>
<feature type="domain" description="Beta-lactamase-like ARB-00930-like C-terminal" evidence="5">
    <location>
        <begin position="417"/>
        <end position="555"/>
    </location>
</feature>
<feature type="signal peptide" evidence="3">
    <location>
        <begin position="1"/>
        <end position="18"/>
    </location>
</feature>
<dbReference type="InterPro" id="IPR058664">
    <property type="entry name" value="ARB_00930-like_C"/>
</dbReference>
<sequence length="618" mass="67815">MFSNTSLLLACILPIAAATCYEPSPAFPIPSLNEEDLKSAFPGVETNLRDILEQKKYESSSVSIEVTSGTGTLWGAFHTAKVFNETRPGDQDVSSSSLYRIASITKTFTTLAILHQHDAGNLSLDDPVIKHIPELNSSDFSIPWKDITIRSMASQLSGIPREFGQSDLLNLADDALKLGLPPASKESLPPCDEYNNYKPCGRADLLKRLKTAKPLFAPNQKSTYSNVNFDLLGLVIEQVTGMPYEEYIAESILKPLGMDSSSFSKPSDKYAVLPVVPGTGNYWDIDEGVQNPTGGLYSCSCDMSKFVRYILTHFNNLATGVNWLMPGSWATGMNSFYGMPFEIFRSDRVIEESRRPITFVTKSGGLPGYFTRIIILEEFNLGITILVGGNPKLLDEINELVTVSVVQAAEAAVWSSLAESHTGSFAAVETSLNSSLTLTASPSQGLRLTAAISNSTDILNGVLSGNDDDFASSAPWHVQLVPTLLYKNEATQQGEIWRMLIVHERVDDGKVKPVWDDQCVTDVDQISYAGLPINEIVFWLEDGLVELPAWKVTMKMDGEKHDEGEEYKHDLYECAKPPAEDSAAGSWANNQWARREPQEQQVTEPDGRVSSARGALTS</sequence>
<evidence type="ECO:0000256" key="2">
    <source>
        <dbReference type="SAM" id="MobiDB-lite"/>
    </source>
</evidence>
<feature type="chain" id="PRO_5002469014" evidence="3">
    <location>
        <begin position="19"/>
        <end position="618"/>
    </location>
</feature>
<dbReference type="Proteomes" id="UP000033647">
    <property type="component" value="Unassembled WGS sequence"/>
</dbReference>
<keyword evidence="7" id="KW-1185">Reference proteome</keyword>
<dbReference type="InterPro" id="IPR001466">
    <property type="entry name" value="Beta-lactam-related"/>
</dbReference>
<dbReference type="PANTHER" id="PTHR22935">
    <property type="entry name" value="PENICILLIN-BINDING PROTEIN"/>
    <property type="match status" value="1"/>
</dbReference>
<name>A0A0F4GU01_9PEZI</name>
<reference evidence="6 7" key="1">
    <citation type="submission" date="2015-03" db="EMBL/GenBank/DDBJ databases">
        <title>RNA-seq based gene annotation and comparative genomics of four Zymoseptoria species reveal species-specific pathogenicity related genes and transposable element activity.</title>
        <authorList>
            <person name="Grandaubert J."/>
            <person name="Bhattacharyya A."/>
            <person name="Stukenbrock E.H."/>
        </authorList>
    </citation>
    <scope>NUCLEOTIDE SEQUENCE [LARGE SCALE GENOMIC DNA]</scope>
    <source>
        <strain evidence="6 7">Zb18110</strain>
    </source>
</reference>
<dbReference type="InterPro" id="IPR051478">
    <property type="entry name" value="Beta-lactamase-like_AB/R"/>
</dbReference>
<comment type="caution">
    <text evidence="6">The sequence shown here is derived from an EMBL/GenBank/DDBJ whole genome shotgun (WGS) entry which is preliminary data.</text>
</comment>
<evidence type="ECO:0000256" key="3">
    <source>
        <dbReference type="SAM" id="SignalP"/>
    </source>
</evidence>
<dbReference type="PANTHER" id="PTHR22935:SF95">
    <property type="entry name" value="BETA-LACTAMASE-LIKE 1-RELATED"/>
    <property type="match status" value="1"/>
</dbReference>
<evidence type="ECO:0000313" key="7">
    <source>
        <dbReference type="Proteomes" id="UP000033647"/>
    </source>
</evidence>
<keyword evidence="3" id="KW-0732">Signal</keyword>
<dbReference type="STRING" id="1047168.A0A0F4GU01"/>
<protein>
    <submittedName>
        <fullName evidence="6">Beta-lactamase family protein</fullName>
    </submittedName>
</protein>
<dbReference type="AlphaFoldDB" id="A0A0F4GU01"/>
<accession>A0A0F4GU01</accession>
<feature type="region of interest" description="Disordered" evidence="2">
    <location>
        <begin position="577"/>
        <end position="618"/>
    </location>
</feature>
<dbReference type="InterPro" id="IPR012338">
    <property type="entry name" value="Beta-lactam/transpept-like"/>
</dbReference>